<dbReference type="InterPro" id="IPR038765">
    <property type="entry name" value="Papain-like_cys_pep_sf"/>
</dbReference>
<dbReference type="Pfam" id="PF05708">
    <property type="entry name" value="Peptidase_C92"/>
    <property type="match status" value="1"/>
</dbReference>
<keyword evidence="2" id="KW-1185">Reference proteome</keyword>
<dbReference type="EMBL" id="CP000697">
    <property type="protein sequence ID" value="ABQ29317.1"/>
    <property type="molecule type" value="Genomic_DNA"/>
</dbReference>
<dbReference type="SUPFAM" id="SSF54001">
    <property type="entry name" value="Cysteine proteinases"/>
    <property type="match status" value="1"/>
</dbReference>
<evidence type="ECO:0008006" key="3">
    <source>
        <dbReference type="Google" id="ProtNLM"/>
    </source>
</evidence>
<dbReference type="AlphaFoldDB" id="A5FUN5"/>
<evidence type="ECO:0000313" key="1">
    <source>
        <dbReference type="EMBL" id="ABQ29317.1"/>
    </source>
</evidence>
<dbReference type="InterPro" id="IPR024453">
    <property type="entry name" value="Peptidase_C92"/>
</dbReference>
<dbReference type="RefSeq" id="WP_007422709.1">
    <property type="nucleotide sequence ID" value="NC_009484.1"/>
</dbReference>
<reference evidence="1 2" key="1">
    <citation type="submission" date="2007-05" db="EMBL/GenBank/DDBJ databases">
        <title>Complete sequence of chromosome of Acidiphilium cryptum JF-5.</title>
        <authorList>
            <consortium name="US DOE Joint Genome Institute"/>
            <person name="Copeland A."/>
            <person name="Lucas S."/>
            <person name="Lapidus A."/>
            <person name="Barry K."/>
            <person name="Detter J.C."/>
            <person name="Glavina del Rio T."/>
            <person name="Hammon N."/>
            <person name="Israni S."/>
            <person name="Dalin E."/>
            <person name="Tice H."/>
            <person name="Pitluck S."/>
            <person name="Sims D."/>
            <person name="Brettin T."/>
            <person name="Bruce D."/>
            <person name="Han C."/>
            <person name="Schmutz J."/>
            <person name="Larimer F."/>
            <person name="Land M."/>
            <person name="Hauser L."/>
            <person name="Kyrpides N."/>
            <person name="Kim E."/>
            <person name="Magnuson T."/>
            <person name="Richardson P."/>
        </authorList>
    </citation>
    <scope>NUCLEOTIDE SEQUENCE [LARGE SCALE GENOMIC DNA]</scope>
    <source>
        <strain evidence="1 2">JF-5</strain>
    </source>
</reference>
<name>A5FUN5_ACICJ</name>
<sequence>MNRVAGWIGTRLARFLSAPTHGHAIAPATDIGQLVACLQPADVVLVEGHSRFSIAIKYLTQSTWSHVALYVGLRRRLPDTPPEPCFIEADVVEGVRMVGLEAFRDYHLRICRAVGLSESERQRVIDFALSRRGARYDLRNVLDLLRYMIPTPPVPVHLRRRLIAFGAGDPTRAICSTLVAQAFQSVLYPILPMIGPNDSHAHDCDICVAEILRVRDHQLFVPRDFDVSPYFEVVKPSLVGNPGAIEAARDALRGPDGTGRRLWR</sequence>
<protein>
    <recommendedName>
        <fullName evidence="3">Lipo-like protein</fullName>
    </recommendedName>
</protein>
<dbReference type="HOGENOM" id="CLU_067303_0_0_5"/>
<proteinExistence type="predicted"/>
<evidence type="ECO:0000313" key="2">
    <source>
        <dbReference type="Proteomes" id="UP000000245"/>
    </source>
</evidence>
<dbReference type="Gene3D" id="3.90.1720.10">
    <property type="entry name" value="endopeptidase domain like (from Nostoc punctiforme)"/>
    <property type="match status" value="1"/>
</dbReference>
<gene>
    <name evidence="1" type="ordered locus">Acry_0088</name>
</gene>
<dbReference type="eggNOG" id="ENOG502Z9N4">
    <property type="taxonomic scope" value="Bacteria"/>
</dbReference>
<dbReference type="KEGG" id="acr:Acry_0088"/>
<organism evidence="1 2">
    <name type="scientific">Acidiphilium cryptum (strain JF-5)</name>
    <dbReference type="NCBI Taxonomy" id="349163"/>
    <lineage>
        <taxon>Bacteria</taxon>
        <taxon>Pseudomonadati</taxon>
        <taxon>Pseudomonadota</taxon>
        <taxon>Alphaproteobacteria</taxon>
        <taxon>Acetobacterales</taxon>
        <taxon>Acidocellaceae</taxon>
        <taxon>Acidiphilium</taxon>
    </lineage>
</organism>
<accession>A5FUN5</accession>
<dbReference type="Proteomes" id="UP000000245">
    <property type="component" value="Chromosome"/>
</dbReference>
<dbReference type="STRING" id="349163.Acry_0088"/>